<dbReference type="RefSeq" id="WP_185140985.1">
    <property type="nucleotide sequence ID" value="NZ_JACJVP010000001.1"/>
</dbReference>
<dbReference type="SUPFAM" id="SSF48239">
    <property type="entry name" value="Terpenoid cyclases/Protein prenyltransferases"/>
    <property type="match status" value="1"/>
</dbReference>
<dbReference type="Proteomes" id="UP000547209">
    <property type="component" value="Unassembled WGS sequence"/>
</dbReference>
<sequence length="297" mass="34221">MSSGLPNDTLDKARSFIYRNARLLDRLRFAYYWEKGTKKAVLTALKGYQNDDGGFGHALEPDIRCPHSQPVPTELALLYMDDLDRYDAGMVGHIGRYLKQIALPDGGFPRAHLSINAFPHAPWWETSSDDAFSVNPTGSLLGLLMKQKAWMGYEHEPWFRLSVRQMWEHMENAEPDGYHEAVHWISFLRVFPDRALSRPYLNKLDEWLAKPGSIERNPEAQGYVHKVLDWAPRRDSYAAKFVTPEEVQLHLAYMQAEQREDGGWPISWATLSPAVELEWRGYLTVERLLTLKSYGKL</sequence>
<dbReference type="EMBL" id="JACJVP010000001">
    <property type="protein sequence ID" value="MBB6669284.1"/>
    <property type="molecule type" value="Genomic_DNA"/>
</dbReference>
<keyword evidence="2" id="KW-1185">Reference proteome</keyword>
<evidence type="ECO:0000313" key="1">
    <source>
        <dbReference type="EMBL" id="MBB6669284.1"/>
    </source>
</evidence>
<accession>A0A7X0RKP4</accession>
<evidence type="ECO:0008006" key="3">
    <source>
        <dbReference type="Google" id="ProtNLM"/>
    </source>
</evidence>
<reference evidence="1 2" key="1">
    <citation type="submission" date="2020-08" db="EMBL/GenBank/DDBJ databases">
        <title>Cohnella phylogeny.</title>
        <authorList>
            <person name="Dunlap C."/>
        </authorList>
    </citation>
    <scope>NUCLEOTIDE SEQUENCE [LARGE SCALE GENOMIC DNA]</scope>
    <source>
        <strain evidence="1 2">DSM 28246</strain>
    </source>
</reference>
<dbReference type="Gene3D" id="1.50.10.20">
    <property type="match status" value="1"/>
</dbReference>
<name>A0A7X0RKP4_9BACL</name>
<dbReference type="AlphaFoldDB" id="A0A7X0RKP4"/>
<gene>
    <name evidence="1" type="ORF">H7C19_01130</name>
</gene>
<protein>
    <recommendedName>
        <fullName evidence="3">Squalene cyclase C-terminal domain-containing protein</fullName>
    </recommendedName>
</protein>
<proteinExistence type="predicted"/>
<evidence type="ECO:0000313" key="2">
    <source>
        <dbReference type="Proteomes" id="UP000547209"/>
    </source>
</evidence>
<comment type="caution">
    <text evidence="1">The sequence shown here is derived from an EMBL/GenBank/DDBJ whole genome shotgun (WGS) entry which is preliminary data.</text>
</comment>
<organism evidence="1 2">
    <name type="scientific">Cohnella nanjingensis</name>
    <dbReference type="NCBI Taxonomy" id="1387779"/>
    <lineage>
        <taxon>Bacteria</taxon>
        <taxon>Bacillati</taxon>
        <taxon>Bacillota</taxon>
        <taxon>Bacilli</taxon>
        <taxon>Bacillales</taxon>
        <taxon>Paenibacillaceae</taxon>
        <taxon>Cohnella</taxon>
    </lineage>
</organism>
<dbReference type="InterPro" id="IPR008930">
    <property type="entry name" value="Terpenoid_cyclase/PrenylTrfase"/>
</dbReference>